<dbReference type="PANTHER" id="PTHR21568">
    <property type="entry name" value="TRNA PSEUDOURIDINE SYNTHASE PUS10"/>
    <property type="match status" value="1"/>
</dbReference>
<evidence type="ECO:0000313" key="6">
    <source>
        <dbReference type="EMBL" id="GIQ92102.1"/>
    </source>
</evidence>
<evidence type="ECO:0000256" key="4">
    <source>
        <dbReference type="ARBA" id="ARBA00023235"/>
    </source>
</evidence>
<dbReference type="EMBL" id="BDIP01008972">
    <property type="protein sequence ID" value="GIQ92102.1"/>
    <property type="molecule type" value="Genomic_DNA"/>
</dbReference>
<keyword evidence="3" id="KW-0819">tRNA processing</keyword>
<evidence type="ECO:0000256" key="1">
    <source>
        <dbReference type="ARBA" id="ARBA00009652"/>
    </source>
</evidence>
<comment type="similarity">
    <text evidence="1">Belongs to the pseudouridine synthase Pus10 family.</text>
</comment>
<comment type="caution">
    <text evidence="6">The sequence shown here is derived from an EMBL/GenBank/DDBJ whole genome shotgun (WGS) entry which is preliminary data.</text>
</comment>
<dbReference type="EC" id="5.4.99.25" evidence="2"/>
<dbReference type="GO" id="GO:0160148">
    <property type="term" value="F:tRNA pseudouridine(55) synthase activity"/>
    <property type="evidence" value="ECO:0007669"/>
    <property type="project" value="UniProtKB-EC"/>
</dbReference>
<dbReference type="GO" id="GO:0003723">
    <property type="term" value="F:RNA binding"/>
    <property type="evidence" value="ECO:0007669"/>
    <property type="project" value="InterPro"/>
</dbReference>
<evidence type="ECO:0000256" key="2">
    <source>
        <dbReference type="ARBA" id="ARBA00012787"/>
    </source>
</evidence>
<dbReference type="PANTHER" id="PTHR21568:SF0">
    <property type="entry name" value="TRNA PSEUDOURIDINE SYNTHASE PUS10"/>
    <property type="match status" value="1"/>
</dbReference>
<feature type="non-terminal residue" evidence="6">
    <location>
        <position position="1"/>
    </location>
</feature>
<reference evidence="6 7" key="1">
    <citation type="journal article" date="2018" name="PLoS ONE">
        <title>The draft genome of Kipferlia bialata reveals reductive genome evolution in fornicate parasites.</title>
        <authorList>
            <person name="Tanifuji G."/>
            <person name="Takabayashi S."/>
            <person name="Kume K."/>
            <person name="Takagi M."/>
            <person name="Nakayama T."/>
            <person name="Kamikawa R."/>
            <person name="Inagaki Y."/>
            <person name="Hashimoto T."/>
        </authorList>
    </citation>
    <scope>NUCLEOTIDE SEQUENCE [LARGE SCALE GENOMIC DNA]</scope>
    <source>
        <strain evidence="6">NY0173</strain>
    </source>
</reference>
<proteinExistence type="inferred from homology"/>
<dbReference type="SUPFAM" id="SSF55120">
    <property type="entry name" value="Pseudouridine synthase"/>
    <property type="match status" value="1"/>
</dbReference>
<accession>A0A9K3DBL1</accession>
<feature type="non-terminal residue" evidence="6">
    <location>
        <position position="158"/>
    </location>
</feature>
<dbReference type="InterPro" id="IPR020103">
    <property type="entry name" value="PsdUridine_synth_cat_dom_sf"/>
</dbReference>
<evidence type="ECO:0000256" key="3">
    <source>
        <dbReference type="ARBA" id="ARBA00022694"/>
    </source>
</evidence>
<name>A0A9K3DBL1_9EUKA</name>
<feature type="domain" description="Pus10-like C-terminal" evidence="5">
    <location>
        <begin position="10"/>
        <end position="141"/>
    </location>
</feature>
<dbReference type="Pfam" id="PF21238">
    <property type="entry name" value="Pus10_C"/>
    <property type="match status" value="1"/>
</dbReference>
<dbReference type="InterPro" id="IPR048741">
    <property type="entry name" value="Pus10-like_C"/>
</dbReference>
<dbReference type="OrthoDB" id="271937at2759"/>
<dbReference type="FunFam" id="3.30.70.3190:FF:000001">
    <property type="entry name" value="tRNA pseudouridine synthase Pus10"/>
    <property type="match status" value="1"/>
</dbReference>
<sequence length="158" mass="17418">KRTVCLDGVAEAIYKASDGAVRVSDLVQGDTTTMEILKVGEEDKRKHYRAVVFCESPLDTPEALERCRAVVDIDINQRTPVRVLHRRTLATRVKMIHSVTLKPINSHYAVADIVGSAGTYIKEFVHGDMGRTRPSLGHILSGLPQAATAPRCEILQLD</sequence>
<keyword evidence="7" id="KW-1185">Reference proteome</keyword>
<organism evidence="6 7">
    <name type="scientific">Kipferlia bialata</name>
    <dbReference type="NCBI Taxonomy" id="797122"/>
    <lineage>
        <taxon>Eukaryota</taxon>
        <taxon>Metamonada</taxon>
        <taxon>Carpediemonas-like organisms</taxon>
        <taxon>Kipferlia</taxon>
    </lineage>
</organism>
<dbReference type="AlphaFoldDB" id="A0A9K3DBL1"/>
<evidence type="ECO:0000259" key="5">
    <source>
        <dbReference type="Pfam" id="PF21238"/>
    </source>
</evidence>
<protein>
    <recommendedName>
        <fullName evidence="2">tRNA pseudouridine(55) synthase</fullName>
        <ecNumber evidence="2">5.4.99.25</ecNumber>
    </recommendedName>
</protein>
<dbReference type="GO" id="GO:0031119">
    <property type="term" value="P:tRNA pseudouridine synthesis"/>
    <property type="evidence" value="ECO:0007669"/>
    <property type="project" value="TreeGrafter"/>
</dbReference>
<dbReference type="InterPro" id="IPR039894">
    <property type="entry name" value="Pus10-like"/>
</dbReference>
<dbReference type="Proteomes" id="UP000265618">
    <property type="component" value="Unassembled WGS sequence"/>
</dbReference>
<gene>
    <name evidence="6" type="ORF">KIPB_015680</name>
</gene>
<keyword evidence="4" id="KW-0413">Isomerase</keyword>
<evidence type="ECO:0000313" key="7">
    <source>
        <dbReference type="Proteomes" id="UP000265618"/>
    </source>
</evidence>
<dbReference type="Gene3D" id="3.30.70.3190">
    <property type="match status" value="1"/>
</dbReference>